<feature type="domain" description="PepSY" evidence="2">
    <location>
        <begin position="39"/>
        <end position="96"/>
    </location>
</feature>
<gene>
    <name evidence="3" type="ORF">BN983_00984</name>
</gene>
<feature type="compositionally biased region" description="Basic and acidic residues" evidence="1">
    <location>
        <begin position="115"/>
        <end position="132"/>
    </location>
</feature>
<evidence type="ECO:0000313" key="3">
    <source>
        <dbReference type="EMBL" id="CDQ22768.1"/>
    </source>
</evidence>
<dbReference type="EMBL" id="CCDI010000001">
    <property type="protein sequence ID" value="CDQ22768.1"/>
    <property type="molecule type" value="Genomic_DNA"/>
</dbReference>
<sequence length="174" mass="19223">MKKTWLISGIIGAVLLGGAYGVSAMSDDSSWSEKDVKFTQKEAESAAKKEINGLTIDKVERDKEDGVLLYEIDGHTEEGKEMNVDLDANTGEIVKIDRDGDEDESEEKAAAGIKVKKEDAEKTAKEKAAGSEVKEMGIDDGHYEFELHDGEYEYEVTIHGQTGEVIEFEKDKED</sequence>
<dbReference type="InterPro" id="IPR025711">
    <property type="entry name" value="PepSY"/>
</dbReference>
<dbReference type="Gene3D" id="3.10.450.40">
    <property type="match status" value="2"/>
</dbReference>
<dbReference type="RefSeq" id="WP_051744015.1">
    <property type="nucleotide sequence ID" value="NZ_CCDH010000001.1"/>
</dbReference>
<protein>
    <recommendedName>
        <fullName evidence="2">PepSY domain-containing protein</fullName>
    </recommendedName>
</protein>
<organism evidence="3 4">
    <name type="scientific">Halobacillus karajensis</name>
    <dbReference type="NCBI Taxonomy" id="195088"/>
    <lineage>
        <taxon>Bacteria</taxon>
        <taxon>Bacillati</taxon>
        <taxon>Bacillota</taxon>
        <taxon>Bacilli</taxon>
        <taxon>Bacillales</taxon>
        <taxon>Bacillaceae</taxon>
        <taxon>Halobacillus</taxon>
    </lineage>
</organism>
<evidence type="ECO:0000313" key="4">
    <source>
        <dbReference type="Proteomes" id="UP000028868"/>
    </source>
</evidence>
<evidence type="ECO:0000259" key="2">
    <source>
        <dbReference type="Pfam" id="PF03413"/>
    </source>
</evidence>
<feature type="domain" description="PepSY" evidence="2">
    <location>
        <begin position="117"/>
        <end position="167"/>
    </location>
</feature>
<keyword evidence="4" id="KW-1185">Reference proteome</keyword>
<dbReference type="AlphaFoldDB" id="A0A024P2Q0"/>
<proteinExistence type="predicted"/>
<feature type="region of interest" description="Disordered" evidence="1">
    <location>
        <begin position="97"/>
        <end position="132"/>
    </location>
</feature>
<name>A0A024P2Q0_9BACI</name>
<dbReference type="Pfam" id="PF03413">
    <property type="entry name" value="PepSY"/>
    <property type="match status" value="2"/>
</dbReference>
<evidence type="ECO:0000256" key="1">
    <source>
        <dbReference type="SAM" id="MobiDB-lite"/>
    </source>
</evidence>
<comment type="caution">
    <text evidence="3">The sequence shown here is derived from an EMBL/GenBank/DDBJ whole genome shotgun (WGS) entry which is preliminary data.</text>
</comment>
<dbReference type="Proteomes" id="UP000028868">
    <property type="component" value="Unassembled WGS sequence"/>
</dbReference>
<accession>A0A024P2Q0</accession>
<reference evidence="4" key="1">
    <citation type="submission" date="2014-03" db="EMBL/GenBank/DDBJ databases">
        <authorList>
            <person name="Urmite Genomes U."/>
        </authorList>
    </citation>
    <scope>NUCLEOTIDE SEQUENCE [LARGE SCALE GENOMIC DNA]</scope>
    <source>
        <strain evidence="4">HD-03</strain>
    </source>
</reference>
<reference evidence="3 4" key="2">
    <citation type="submission" date="2014-05" db="EMBL/GenBank/DDBJ databases">
        <title>Draft genome sequence of Halobacillus karajensis HK-03.</title>
        <authorList>
            <person name="Khelaifia S."/>
            <person name="Croce O."/>
            <person name="Lagier J.C."/>
            <person name="Raoult D."/>
        </authorList>
    </citation>
    <scope>NUCLEOTIDE SEQUENCE [LARGE SCALE GENOMIC DNA]</scope>
    <source>
        <strain evidence="3 4">HD-03</strain>
    </source>
</reference>